<reference evidence="3" key="1">
    <citation type="submission" date="2025-08" db="UniProtKB">
        <authorList>
            <consortium name="Ensembl"/>
        </authorList>
    </citation>
    <scope>IDENTIFICATION</scope>
</reference>
<keyword evidence="1" id="KW-0677">Repeat</keyword>
<evidence type="ECO:0000313" key="4">
    <source>
        <dbReference type="Proteomes" id="UP000694388"/>
    </source>
</evidence>
<dbReference type="InterPro" id="IPR051242">
    <property type="entry name" value="WD-EF-hand_domain"/>
</dbReference>
<sequence length="223" mass="25522">MFAANVAGSVYGWNIMGYAYGGPESNPPQAVTHWRAHLASITSLVVISEYNLVTTTSLDRNVRLWSTSGELVGTFGQVELWDISSKDTWQNPSTLQEIQEPQNLRHNPLLTTEIDKVFLPRKDGGEKEVREHMVKREDRMEVPRLIHLDENVAQGTRQKFHANIQIARLGQAREKHFTKRRPINPERVFHHLTCHPLVEAPIAQEVAYRSRVHCRSSTARQEN</sequence>
<feature type="repeat" description="WD" evidence="2">
    <location>
        <begin position="34"/>
        <end position="66"/>
    </location>
</feature>
<dbReference type="PROSITE" id="PS50082">
    <property type="entry name" value="WD_REPEATS_2"/>
    <property type="match status" value="1"/>
</dbReference>
<reference evidence="3" key="2">
    <citation type="submission" date="2025-09" db="UniProtKB">
        <authorList>
            <consortium name="Ensembl"/>
        </authorList>
    </citation>
    <scope>IDENTIFICATION</scope>
</reference>
<dbReference type="InterPro" id="IPR015943">
    <property type="entry name" value="WD40/YVTN_repeat-like_dom_sf"/>
</dbReference>
<dbReference type="InterPro" id="IPR036322">
    <property type="entry name" value="WD40_repeat_dom_sf"/>
</dbReference>
<dbReference type="PANTHER" id="PTHR44324">
    <property type="entry name" value="WD40 REPEAT DOMAIN 95"/>
    <property type="match status" value="1"/>
</dbReference>
<dbReference type="SUPFAM" id="SSF50978">
    <property type="entry name" value="WD40 repeat-like"/>
    <property type="match status" value="1"/>
</dbReference>
<proteinExistence type="predicted"/>
<dbReference type="Ensembl" id="ENSEBUT00000003714.1">
    <property type="protein sequence ID" value="ENSEBUP00000003344.1"/>
    <property type="gene ID" value="ENSEBUG00000002440.1"/>
</dbReference>
<evidence type="ECO:0000256" key="2">
    <source>
        <dbReference type="PROSITE-ProRule" id="PRU00221"/>
    </source>
</evidence>
<organism evidence="3 4">
    <name type="scientific">Eptatretus burgeri</name>
    <name type="common">Inshore hagfish</name>
    <dbReference type="NCBI Taxonomy" id="7764"/>
    <lineage>
        <taxon>Eukaryota</taxon>
        <taxon>Metazoa</taxon>
        <taxon>Chordata</taxon>
        <taxon>Craniata</taxon>
        <taxon>Vertebrata</taxon>
        <taxon>Cyclostomata</taxon>
        <taxon>Myxini</taxon>
        <taxon>Myxiniformes</taxon>
        <taxon>Myxinidae</taxon>
        <taxon>Eptatretinae</taxon>
        <taxon>Eptatretus</taxon>
    </lineage>
</organism>
<protein>
    <submittedName>
        <fullName evidence="3">Uncharacterized protein</fullName>
    </submittedName>
</protein>
<keyword evidence="2" id="KW-0853">WD repeat</keyword>
<keyword evidence="4" id="KW-1185">Reference proteome</keyword>
<dbReference type="PANTHER" id="PTHR44324:SF8">
    <property type="entry name" value="WD REPEAT-CONTAINING PROTEIN 64"/>
    <property type="match status" value="1"/>
</dbReference>
<dbReference type="Gene3D" id="2.130.10.10">
    <property type="entry name" value="YVTN repeat-like/Quinoprotein amine dehydrogenase"/>
    <property type="match status" value="1"/>
</dbReference>
<dbReference type="GeneTree" id="ENSGT00940000162967"/>
<dbReference type="Proteomes" id="UP000694388">
    <property type="component" value="Unplaced"/>
</dbReference>
<dbReference type="InterPro" id="IPR001680">
    <property type="entry name" value="WD40_rpt"/>
</dbReference>
<name>A0A8C4N9V2_EPTBU</name>
<evidence type="ECO:0000313" key="3">
    <source>
        <dbReference type="Ensembl" id="ENSEBUP00000003344.1"/>
    </source>
</evidence>
<evidence type="ECO:0000256" key="1">
    <source>
        <dbReference type="ARBA" id="ARBA00022737"/>
    </source>
</evidence>
<accession>A0A8C4N9V2</accession>
<dbReference type="AlphaFoldDB" id="A0A8C4N9V2"/>